<organism evidence="9 10">
    <name type="scientific">Parendozoicomonas haliclonae</name>
    <dbReference type="NCBI Taxonomy" id="1960125"/>
    <lineage>
        <taxon>Bacteria</taxon>
        <taxon>Pseudomonadati</taxon>
        <taxon>Pseudomonadota</taxon>
        <taxon>Gammaproteobacteria</taxon>
        <taxon>Oceanospirillales</taxon>
        <taxon>Endozoicomonadaceae</taxon>
        <taxon>Parendozoicomonas</taxon>
    </lineage>
</organism>
<evidence type="ECO:0000259" key="8">
    <source>
        <dbReference type="Pfam" id="PF14833"/>
    </source>
</evidence>
<evidence type="ECO:0000256" key="2">
    <source>
        <dbReference type="ARBA" id="ARBA00022456"/>
    </source>
</evidence>
<comment type="similarity">
    <text evidence="1 6">Belongs to the HIBADH-related family.</text>
</comment>
<dbReference type="GO" id="GO:0051287">
    <property type="term" value="F:NAD binding"/>
    <property type="evidence" value="ECO:0007669"/>
    <property type="project" value="InterPro"/>
</dbReference>
<keyword evidence="10" id="KW-1185">Reference proteome</keyword>
<dbReference type="OrthoDB" id="9786703at2"/>
<dbReference type="GO" id="GO:0008442">
    <property type="term" value="F:3-hydroxyisobutyrate dehydrogenase activity"/>
    <property type="evidence" value="ECO:0007669"/>
    <property type="project" value="UniProtKB-EC"/>
</dbReference>
<dbReference type="InterPro" id="IPR015815">
    <property type="entry name" value="HIBADH-related"/>
</dbReference>
<protein>
    <recommendedName>
        <fullName evidence="6">3-hydroxyisobutyrate dehydrogenase</fullName>
        <shortName evidence="6">HIBADH</shortName>
        <ecNumber evidence="6">1.1.1.31</ecNumber>
    </recommendedName>
</protein>
<dbReference type="Pfam" id="PF03446">
    <property type="entry name" value="NAD_binding_2"/>
    <property type="match status" value="1"/>
</dbReference>
<dbReference type="InterPro" id="IPR036291">
    <property type="entry name" value="NAD(P)-bd_dom_sf"/>
</dbReference>
<evidence type="ECO:0000256" key="5">
    <source>
        <dbReference type="PIRSR" id="PIRSR000103-1"/>
    </source>
</evidence>
<feature type="domain" description="6-phosphogluconate dehydrogenase NADP-binding" evidence="7">
    <location>
        <begin position="2"/>
        <end position="161"/>
    </location>
</feature>
<accession>A0A1X7ALF4</accession>
<gene>
    <name evidence="9" type="primary">mmsB</name>
    <name evidence="9" type="ORF">EHSB41UT_02622</name>
</gene>
<reference evidence="9 10" key="1">
    <citation type="submission" date="2017-03" db="EMBL/GenBank/DDBJ databases">
        <authorList>
            <person name="Afonso C.L."/>
            <person name="Miller P.J."/>
            <person name="Scott M.A."/>
            <person name="Spackman E."/>
            <person name="Goraichik I."/>
            <person name="Dimitrov K.M."/>
            <person name="Suarez D.L."/>
            <person name="Swayne D.E."/>
        </authorList>
    </citation>
    <scope>NUCLEOTIDE SEQUENCE [LARGE SCALE GENOMIC DNA]</scope>
    <source>
        <strain evidence="9">SB41UT1</strain>
    </source>
</reference>
<dbReference type="SUPFAM" id="SSF51735">
    <property type="entry name" value="NAD(P)-binding Rossmann-fold domains"/>
    <property type="match status" value="1"/>
</dbReference>
<dbReference type="EMBL" id="FWPT01000005">
    <property type="protein sequence ID" value="SMA47977.1"/>
    <property type="molecule type" value="Genomic_DNA"/>
</dbReference>
<dbReference type="InterPro" id="IPR029154">
    <property type="entry name" value="HIBADH-like_NADP-bd"/>
</dbReference>
<evidence type="ECO:0000313" key="9">
    <source>
        <dbReference type="EMBL" id="SMA47977.1"/>
    </source>
</evidence>
<dbReference type="UniPathway" id="UPA00362"/>
<dbReference type="Gene3D" id="1.10.1040.10">
    <property type="entry name" value="N-(1-d-carboxylethyl)-l-norvaline Dehydrogenase, domain 2"/>
    <property type="match status" value="1"/>
</dbReference>
<dbReference type="EC" id="1.1.1.31" evidence="6"/>
<dbReference type="PANTHER" id="PTHR22981">
    <property type="entry name" value="3-HYDROXYISOBUTYRATE DEHYDROGENASE-RELATED"/>
    <property type="match status" value="1"/>
</dbReference>
<dbReference type="PANTHER" id="PTHR22981:SF7">
    <property type="entry name" value="3-HYDROXYISOBUTYRATE DEHYDROGENASE, MITOCHONDRIAL"/>
    <property type="match status" value="1"/>
</dbReference>
<dbReference type="NCBIfam" id="TIGR01692">
    <property type="entry name" value="HIBADH"/>
    <property type="match status" value="1"/>
</dbReference>
<dbReference type="SUPFAM" id="SSF48179">
    <property type="entry name" value="6-phosphogluconate dehydrogenase C-terminal domain-like"/>
    <property type="match status" value="1"/>
</dbReference>
<dbReference type="PROSITE" id="PS00895">
    <property type="entry name" value="3_HYDROXYISOBUT_DH"/>
    <property type="match status" value="1"/>
</dbReference>
<dbReference type="GO" id="GO:0006574">
    <property type="term" value="P:L-valine catabolic process"/>
    <property type="evidence" value="ECO:0007669"/>
    <property type="project" value="UniProtKB-UniPathway"/>
</dbReference>
<evidence type="ECO:0000256" key="1">
    <source>
        <dbReference type="ARBA" id="ARBA00009080"/>
    </source>
</evidence>
<evidence type="ECO:0000256" key="3">
    <source>
        <dbReference type="ARBA" id="ARBA00023002"/>
    </source>
</evidence>
<dbReference type="InterPro" id="IPR002204">
    <property type="entry name" value="3-OH-isobutyrate_DH-rel_CS"/>
</dbReference>
<dbReference type="AlphaFoldDB" id="A0A1X7ALF4"/>
<comment type="catalytic activity">
    <reaction evidence="6">
        <text>3-hydroxy-2-methylpropanoate + NAD(+) = 2-methyl-3-oxopropanoate + NADH + H(+)</text>
        <dbReference type="Rhea" id="RHEA:17681"/>
        <dbReference type="ChEBI" id="CHEBI:11805"/>
        <dbReference type="ChEBI" id="CHEBI:15378"/>
        <dbReference type="ChEBI" id="CHEBI:57540"/>
        <dbReference type="ChEBI" id="CHEBI:57700"/>
        <dbReference type="ChEBI" id="CHEBI:57945"/>
        <dbReference type="EC" id="1.1.1.31"/>
    </reaction>
</comment>
<evidence type="ECO:0000256" key="6">
    <source>
        <dbReference type="RuleBase" id="RU910714"/>
    </source>
</evidence>
<dbReference type="InterPro" id="IPR008927">
    <property type="entry name" value="6-PGluconate_DH-like_C_sf"/>
</dbReference>
<dbReference type="FunFam" id="1.10.1040.10:FF:000006">
    <property type="entry name" value="3-hydroxyisobutyrate dehydrogenase"/>
    <property type="match status" value="1"/>
</dbReference>
<name>A0A1X7ALF4_9GAMM</name>
<dbReference type="GO" id="GO:0050661">
    <property type="term" value="F:NADP binding"/>
    <property type="evidence" value="ECO:0007669"/>
    <property type="project" value="InterPro"/>
</dbReference>
<comment type="pathway">
    <text evidence="6">Amino-acid degradation; L-valine degradation.</text>
</comment>
<keyword evidence="4 6" id="KW-0520">NAD</keyword>
<dbReference type="PIRSF" id="PIRSF000103">
    <property type="entry name" value="HIBADH"/>
    <property type="match status" value="1"/>
</dbReference>
<evidence type="ECO:0000256" key="4">
    <source>
        <dbReference type="ARBA" id="ARBA00023027"/>
    </source>
</evidence>
<proteinExistence type="inferred from homology"/>
<dbReference type="InterPro" id="IPR011548">
    <property type="entry name" value="HIBADH"/>
</dbReference>
<dbReference type="Pfam" id="PF14833">
    <property type="entry name" value="NAD_binding_11"/>
    <property type="match status" value="1"/>
</dbReference>
<dbReference type="RefSeq" id="WP_087110628.1">
    <property type="nucleotide sequence ID" value="NZ_CBCSCN010000003.1"/>
</dbReference>
<keyword evidence="2 6" id="KW-0101">Branched-chain amino acid catabolism</keyword>
<keyword evidence="3 6" id="KW-0560">Oxidoreductase</keyword>
<feature type="domain" description="3-hydroxyisobutyrate dehydrogenase-like NAD-binding" evidence="8">
    <location>
        <begin position="164"/>
        <end position="291"/>
    </location>
</feature>
<dbReference type="InterPro" id="IPR006115">
    <property type="entry name" value="6PGDH_NADP-bd"/>
</dbReference>
<dbReference type="Proteomes" id="UP000196573">
    <property type="component" value="Unassembled WGS sequence"/>
</dbReference>
<sequence>MNIAFFGLGNMGGPMAANLVKAGYAVKGFDLSPESLVAFREIGGEVAETPAEAASGADVVISMLPNGQIVRDLYAGEGNLFGQLMPNTLVIDCSTIDLSTARDMAEKAHMEGLVFLDAPVSGGTAGAAAGTLTFMVGGEDAAFERAKPVLAHMGKNIFHAGKVGCGQLVKMCNNMLLAIHMAGTAEALALGQANGMDPKVLSDIMLQSSGANWSLEKYNPVPGVMDGVPASKDYQGGFMVDLMLKDLGLAAEIASQSQQDTPMGDLARSLFGQHAEAGNGSLDFSSIFRAYQK</sequence>
<evidence type="ECO:0000259" key="7">
    <source>
        <dbReference type="Pfam" id="PF03446"/>
    </source>
</evidence>
<dbReference type="InterPro" id="IPR013328">
    <property type="entry name" value="6PGD_dom2"/>
</dbReference>
<dbReference type="Gene3D" id="3.40.50.720">
    <property type="entry name" value="NAD(P)-binding Rossmann-like Domain"/>
    <property type="match status" value="1"/>
</dbReference>
<feature type="active site" evidence="5">
    <location>
        <position position="170"/>
    </location>
</feature>
<evidence type="ECO:0000313" key="10">
    <source>
        <dbReference type="Proteomes" id="UP000196573"/>
    </source>
</evidence>